<feature type="transmembrane region" description="Helical" evidence="1">
    <location>
        <begin position="226"/>
        <end position="244"/>
    </location>
</feature>
<dbReference type="EMBL" id="JABJNZ010000052">
    <property type="protein sequence ID" value="MBT4870707.1"/>
    <property type="molecule type" value="Genomic_DNA"/>
</dbReference>
<evidence type="ECO:0000256" key="1">
    <source>
        <dbReference type="SAM" id="Phobius"/>
    </source>
</evidence>
<evidence type="ECO:0000313" key="2">
    <source>
        <dbReference type="EMBL" id="MBT4870707.1"/>
    </source>
</evidence>
<comment type="caution">
    <text evidence="2">The sequence shown here is derived from an EMBL/GenBank/DDBJ whole genome shotgun (WGS) entry which is preliminary data.</text>
</comment>
<keyword evidence="1" id="KW-0472">Membrane</keyword>
<keyword evidence="1" id="KW-1133">Transmembrane helix</keyword>
<dbReference type="Proteomes" id="UP000722459">
    <property type="component" value="Unassembled WGS sequence"/>
</dbReference>
<organism evidence="2 3">
    <name type="scientific">Candidatus Iainarchaeum sp</name>
    <dbReference type="NCBI Taxonomy" id="3101447"/>
    <lineage>
        <taxon>Archaea</taxon>
        <taxon>Candidatus Iainarchaeota</taxon>
        <taxon>Candidatus Iainarchaeia</taxon>
        <taxon>Candidatus Iainarchaeales</taxon>
        <taxon>Candidatus Iainarchaeaceae</taxon>
        <taxon>Candidatus Iainarchaeum</taxon>
    </lineage>
</organism>
<name>A0A8T5GG63_9ARCH</name>
<keyword evidence="1" id="KW-0812">Transmembrane</keyword>
<proteinExistence type="predicted"/>
<protein>
    <submittedName>
        <fullName evidence="2">Uncharacterized protein</fullName>
    </submittedName>
</protein>
<dbReference type="AlphaFoldDB" id="A0A8T5GG63"/>
<accession>A0A8T5GG63</accession>
<evidence type="ECO:0000313" key="3">
    <source>
        <dbReference type="Proteomes" id="UP000722459"/>
    </source>
</evidence>
<reference evidence="2" key="1">
    <citation type="journal article" date="2021" name="ISME J.">
        <title>Mercury methylation by metabolically versatile and cosmopolitan marine bacteria.</title>
        <authorList>
            <person name="Lin H."/>
            <person name="Ascher D.B."/>
            <person name="Myung Y."/>
            <person name="Lamborg C.H."/>
            <person name="Hallam S.J."/>
            <person name="Gionfriddo C.M."/>
            <person name="Holt K.E."/>
            <person name="Moreau J.W."/>
        </authorList>
    </citation>
    <scope>NUCLEOTIDE SEQUENCE</scope>
    <source>
        <strain evidence="2">SI075_bin30</strain>
    </source>
</reference>
<gene>
    <name evidence="2" type="ORF">HON47_03980</name>
</gene>
<sequence>METVLREKNWKDFDAGELKLVLIPYYLYNYHFYTRAEKEGEVFVQSSKDGVLALNGTSLKVEEKTVKIITENIGKGEQIAPAIEHEVKKSPLTKSTQEHILKVKTAEFFKLSIDQVVVSNVKTVMFPMYESFITVQGETHEIIVDGVSGNIYGIEEVGEREKGFLEITQETLQDLKDPRAWVEYTKGLAIETRKFLAEKESIPIQNASEVNVAPSASKLSFLSSKWIFVLIIVLALFLIYLAFIA</sequence>